<evidence type="ECO:0000259" key="2">
    <source>
        <dbReference type="PROSITE" id="PS50110"/>
    </source>
</evidence>
<dbReference type="AlphaFoldDB" id="A0A1B0ZSL1"/>
<dbReference type="InterPro" id="IPR011006">
    <property type="entry name" value="CheY-like_superfamily"/>
</dbReference>
<name>A0A1B0ZSL1_9RHOB</name>
<feature type="modified residue" description="4-aspartylphosphate" evidence="1">
    <location>
        <position position="69"/>
    </location>
</feature>
<proteinExistence type="predicted"/>
<feature type="domain" description="Response regulatory" evidence="2">
    <location>
        <begin position="18"/>
        <end position="138"/>
    </location>
</feature>
<dbReference type="CDD" id="cd00156">
    <property type="entry name" value="REC"/>
    <property type="match status" value="1"/>
</dbReference>
<dbReference type="Proteomes" id="UP001218364">
    <property type="component" value="Unassembled WGS sequence"/>
</dbReference>
<dbReference type="SUPFAM" id="SSF52172">
    <property type="entry name" value="CheY-like"/>
    <property type="match status" value="1"/>
</dbReference>
<keyword evidence="5" id="KW-1185">Reference proteome</keyword>
<dbReference type="InterPro" id="IPR001789">
    <property type="entry name" value="Sig_transdc_resp-reg_receiver"/>
</dbReference>
<evidence type="ECO:0000313" key="4">
    <source>
        <dbReference type="EMBL" id="MDE4166248.1"/>
    </source>
</evidence>
<keyword evidence="1" id="KW-0597">Phosphoprotein</keyword>
<dbReference type="EMBL" id="CP015124">
    <property type="protein sequence ID" value="ANP37187.1"/>
    <property type="molecule type" value="Genomic_DNA"/>
</dbReference>
<dbReference type="PROSITE" id="PS50110">
    <property type="entry name" value="RESPONSE_REGULATORY"/>
    <property type="match status" value="1"/>
</dbReference>
<dbReference type="Pfam" id="PF00072">
    <property type="entry name" value="Response_reg"/>
    <property type="match status" value="1"/>
</dbReference>
<reference evidence="3 5" key="1">
    <citation type="submission" date="2016-04" db="EMBL/GenBank/DDBJ databases">
        <authorList>
            <person name="Evans L.H."/>
            <person name="Alamgir A."/>
            <person name="Owens N."/>
            <person name="Weber N.D."/>
            <person name="Virtaneva K."/>
            <person name="Barbian K."/>
            <person name="Babar A."/>
            <person name="Rosenke K."/>
        </authorList>
    </citation>
    <scope>NUCLEOTIDE SEQUENCE [LARGE SCALE GENOMIC DNA]</scope>
    <source>
        <strain evidence="3 5">JL2886</strain>
    </source>
</reference>
<gene>
    <name evidence="3" type="ORF">JL2886_02298</name>
    <name evidence="4" type="ORF">PXK24_11115</name>
</gene>
<dbReference type="GO" id="GO:0000160">
    <property type="term" value="P:phosphorelay signal transduction system"/>
    <property type="evidence" value="ECO:0007669"/>
    <property type="project" value="InterPro"/>
</dbReference>
<dbReference type="Gene3D" id="3.40.50.2300">
    <property type="match status" value="1"/>
</dbReference>
<evidence type="ECO:0000256" key="1">
    <source>
        <dbReference type="PROSITE-ProRule" id="PRU00169"/>
    </source>
</evidence>
<organism evidence="3 5">
    <name type="scientific">Phaeobacter gallaeciensis</name>
    <dbReference type="NCBI Taxonomy" id="60890"/>
    <lineage>
        <taxon>Bacteria</taxon>
        <taxon>Pseudomonadati</taxon>
        <taxon>Pseudomonadota</taxon>
        <taxon>Alphaproteobacteria</taxon>
        <taxon>Rhodobacterales</taxon>
        <taxon>Roseobacteraceae</taxon>
        <taxon>Phaeobacter</taxon>
    </lineage>
</organism>
<dbReference type="RefSeq" id="WP_065272044.1">
    <property type="nucleotide sequence ID" value="NZ_CP015124.1"/>
</dbReference>
<dbReference type="Proteomes" id="UP000092565">
    <property type="component" value="Chromosome"/>
</dbReference>
<evidence type="ECO:0000313" key="3">
    <source>
        <dbReference type="EMBL" id="ANP37187.1"/>
    </source>
</evidence>
<reference evidence="4 6" key="2">
    <citation type="submission" date="2023-02" db="EMBL/GenBank/DDBJ databases">
        <title>Population genomics of bacteria associated with diatom.</title>
        <authorList>
            <person name="Xie J."/>
            <person name="Wang H."/>
        </authorList>
    </citation>
    <scope>NUCLEOTIDE SEQUENCE [LARGE SCALE GENOMIC DNA]</scope>
    <source>
        <strain evidence="4 6">PT47_8</strain>
    </source>
</reference>
<dbReference type="EMBL" id="JARCJK010000004">
    <property type="protein sequence ID" value="MDE4166248.1"/>
    <property type="molecule type" value="Genomic_DNA"/>
</dbReference>
<dbReference type="OrthoDB" id="9801602at2"/>
<evidence type="ECO:0000313" key="5">
    <source>
        <dbReference type="Proteomes" id="UP000092565"/>
    </source>
</evidence>
<evidence type="ECO:0000313" key="6">
    <source>
        <dbReference type="Proteomes" id="UP001218364"/>
    </source>
</evidence>
<protein>
    <submittedName>
        <fullName evidence="4">Response regulator</fullName>
    </submittedName>
</protein>
<sequence>MSALRSETIETRAIPALSVLAVDDDPWVRLRLEEFLCEAGVPFELCADPHEAFRRCAARRTAYGLVLMDIRFPAGNLVGEISRKIAALGGGSAGPAIIGMSDCANLEKFQRGTEWGMIDILPKPLFKWLIINLAHEFCGGEEVQEG</sequence>
<accession>A0A1B0ZSL1</accession>